<organism evidence="2 3">
    <name type="scientific">Methanolobus zinderi</name>
    <dbReference type="NCBI Taxonomy" id="536044"/>
    <lineage>
        <taxon>Archaea</taxon>
        <taxon>Methanobacteriati</taxon>
        <taxon>Methanobacteriota</taxon>
        <taxon>Stenosarchaea group</taxon>
        <taxon>Methanomicrobia</taxon>
        <taxon>Methanosarcinales</taxon>
        <taxon>Methanosarcinaceae</taxon>
        <taxon>Methanolobus</taxon>
    </lineage>
</organism>
<feature type="domain" description="Spore protein YkvP/CgeB glycosyl transferase-like" evidence="1">
    <location>
        <begin position="233"/>
        <end position="344"/>
    </location>
</feature>
<dbReference type="RefSeq" id="WP_176965690.1">
    <property type="nucleotide sequence ID" value="NZ_CP058215.1"/>
</dbReference>
<name>A0A7D5EA59_9EURY</name>
<dbReference type="Gene3D" id="3.40.50.2000">
    <property type="entry name" value="Glycogen Phosphorylase B"/>
    <property type="match status" value="1"/>
</dbReference>
<dbReference type="GO" id="GO:0016740">
    <property type="term" value="F:transferase activity"/>
    <property type="evidence" value="ECO:0007669"/>
    <property type="project" value="UniProtKB-KW"/>
</dbReference>
<sequence>MKIFVHVTASAIDKMQNNKIFTGEKNYHEMLYALLSWGSASLMGIEKEKLGNEYFVSISNSKYLQNMWTEEQSIELKHNTDWQTDILKKQIEIFDPDILYTVNPSWIGKNIDKLPDIRVFAAWRAAPIRSKEDYSCFDVGLSYAPIYMDLMKKHGISNVEHMDFSFDPEVKKRLDQMDLEKQNDICFVGRYGKMFNHRNKLLYDVYRKFKDNNSIAYHLLTEKRFCGLIPQLPWRMLNAVNEPVFLNELLEVFARSKIVINCHSDIAGQHKGNMRVFEALGTGSFMLSDKGIYPEFLKDGEDFISYENTDDLLDKIEYYLKNEDEREEIAKHGYETICKYYSTEAGSKKLRSIFEDYL</sequence>
<dbReference type="AlphaFoldDB" id="A0A7D5EA59"/>
<dbReference type="InterPro" id="IPR055259">
    <property type="entry name" value="YkvP/CgeB_Glyco_trans-like"/>
</dbReference>
<dbReference type="GeneID" id="55822118"/>
<evidence type="ECO:0000313" key="2">
    <source>
        <dbReference type="EMBL" id="QLC50635.1"/>
    </source>
</evidence>
<dbReference type="Proteomes" id="UP000509594">
    <property type="component" value="Chromosome"/>
</dbReference>
<evidence type="ECO:0000313" key="3">
    <source>
        <dbReference type="Proteomes" id="UP000509594"/>
    </source>
</evidence>
<gene>
    <name evidence="2" type="ORF">HWN40_10545</name>
</gene>
<dbReference type="KEGG" id="mzi:HWN40_10545"/>
<reference evidence="2 3" key="1">
    <citation type="submission" date="2020-06" db="EMBL/GenBank/DDBJ databases">
        <title>Methanolobus halotolerans sp. nov., isolated from a saline lake Tus in Siberia.</title>
        <authorList>
            <person name="Shen Y."/>
            <person name="Chen S.-C."/>
            <person name="Lai M.-C."/>
            <person name="Huang H.-H."/>
            <person name="Chiu H.-H."/>
            <person name="Tang S.-L."/>
            <person name="Rogozin D.Y."/>
            <person name="Degermendzhy A.G."/>
        </authorList>
    </citation>
    <scope>NUCLEOTIDE SEQUENCE [LARGE SCALE GENOMIC DNA]</scope>
    <source>
        <strain evidence="2 3">DSM 21339</strain>
    </source>
</reference>
<keyword evidence="3" id="KW-1185">Reference proteome</keyword>
<dbReference type="EMBL" id="CP058215">
    <property type="protein sequence ID" value="QLC50635.1"/>
    <property type="molecule type" value="Genomic_DNA"/>
</dbReference>
<protein>
    <submittedName>
        <fullName evidence="2">Glycosyltransferase</fullName>
    </submittedName>
</protein>
<proteinExistence type="predicted"/>
<dbReference type="SUPFAM" id="SSF53756">
    <property type="entry name" value="UDP-Glycosyltransferase/glycogen phosphorylase"/>
    <property type="match status" value="1"/>
</dbReference>
<keyword evidence="2" id="KW-0808">Transferase</keyword>
<accession>A0A7D5EA59</accession>
<dbReference type="Pfam" id="PF13524">
    <property type="entry name" value="Glyco_trans_1_2"/>
    <property type="match status" value="1"/>
</dbReference>
<evidence type="ECO:0000259" key="1">
    <source>
        <dbReference type="Pfam" id="PF13524"/>
    </source>
</evidence>